<dbReference type="GO" id="GO:0034464">
    <property type="term" value="C:BBSome"/>
    <property type="evidence" value="ECO:0007669"/>
    <property type="project" value="InterPro"/>
</dbReference>
<dbReference type="PANTHER" id="PTHR20991">
    <property type="entry name" value="PARATHYROID HORMONE-RESPONSIVE B1 GENE"/>
    <property type="match status" value="1"/>
</dbReference>
<comment type="caution">
    <text evidence="2">The sequence shown here is derived from an EMBL/GenBank/DDBJ whole genome shotgun (WGS) entry which is preliminary data.</text>
</comment>
<dbReference type="Proteomes" id="UP000518266">
    <property type="component" value="Unassembled WGS sequence"/>
</dbReference>
<gene>
    <name evidence="2" type="ORF">F7725_017890</name>
</gene>
<keyword evidence="3" id="KW-1185">Reference proteome</keyword>
<dbReference type="AlphaFoldDB" id="A0A7J5XQQ3"/>
<dbReference type="InterPro" id="IPR028073">
    <property type="entry name" value="PHTB1_N_dom"/>
</dbReference>
<dbReference type="OrthoDB" id="10262646at2759"/>
<organism evidence="2 3">
    <name type="scientific">Dissostichus mawsoni</name>
    <name type="common">Antarctic cod</name>
    <dbReference type="NCBI Taxonomy" id="36200"/>
    <lineage>
        <taxon>Eukaryota</taxon>
        <taxon>Metazoa</taxon>
        <taxon>Chordata</taxon>
        <taxon>Craniata</taxon>
        <taxon>Vertebrata</taxon>
        <taxon>Euteleostomi</taxon>
        <taxon>Actinopterygii</taxon>
        <taxon>Neopterygii</taxon>
        <taxon>Teleostei</taxon>
        <taxon>Neoteleostei</taxon>
        <taxon>Acanthomorphata</taxon>
        <taxon>Eupercaria</taxon>
        <taxon>Perciformes</taxon>
        <taxon>Notothenioidei</taxon>
        <taxon>Nototheniidae</taxon>
        <taxon>Dissostichus</taxon>
    </lineage>
</organism>
<protein>
    <recommendedName>
        <fullName evidence="1">PTHB1 N-terminal domain-containing protein</fullName>
    </recommendedName>
</protein>
<dbReference type="PANTHER" id="PTHR20991:SF0">
    <property type="entry name" value="PROTEIN PTHB1"/>
    <property type="match status" value="1"/>
</dbReference>
<dbReference type="GO" id="GO:0016020">
    <property type="term" value="C:membrane"/>
    <property type="evidence" value="ECO:0007669"/>
    <property type="project" value="TreeGrafter"/>
</dbReference>
<evidence type="ECO:0000313" key="2">
    <source>
        <dbReference type="EMBL" id="KAF3839173.1"/>
    </source>
</evidence>
<sequence>MLLEVQLKNAIIQVEVGKFVSGSMSLFKARDWWSAALGEGEEFDQGCLCVGDVDNSGTGHDKVVVGSYMGMLRIFSPNVNKTSEGGPADALLLEVQLKNAIIQVEVGKFVSCSDLLHLAVLHPRKCSVYSVSGTAGNVEHGDQYQLKMVYEHNLKRTVCNMTYGSFGGVTVGLGRFWISPFIQVLKEKDSFQPSCSHCQLLTGKLLKLKRPKSTDHRSVGPLYHPGVGGLLTDLTEAVKEEGAI</sequence>
<name>A0A7J5XQQ3_DISMA</name>
<evidence type="ECO:0000259" key="1">
    <source>
        <dbReference type="Pfam" id="PF14727"/>
    </source>
</evidence>
<evidence type="ECO:0000313" key="3">
    <source>
        <dbReference type="Proteomes" id="UP000518266"/>
    </source>
</evidence>
<dbReference type="InterPro" id="IPR026511">
    <property type="entry name" value="PTHB1"/>
</dbReference>
<dbReference type="EMBL" id="JAAKFY010000021">
    <property type="protein sequence ID" value="KAF3839173.1"/>
    <property type="molecule type" value="Genomic_DNA"/>
</dbReference>
<reference evidence="2 3" key="1">
    <citation type="submission" date="2020-03" db="EMBL/GenBank/DDBJ databases">
        <title>Dissostichus mawsoni Genome sequencing and assembly.</title>
        <authorList>
            <person name="Park H."/>
        </authorList>
    </citation>
    <scope>NUCLEOTIDE SEQUENCE [LARGE SCALE GENOMIC DNA]</scope>
    <source>
        <strain evidence="2">DM0001</strain>
        <tissue evidence="2">Muscle</tissue>
    </source>
</reference>
<feature type="domain" description="PTHB1 N-terminal" evidence="1">
    <location>
        <begin position="24"/>
        <end position="170"/>
    </location>
</feature>
<accession>A0A7J5XQQ3</accession>
<proteinExistence type="predicted"/>
<dbReference type="GO" id="GO:0060271">
    <property type="term" value="P:cilium assembly"/>
    <property type="evidence" value="ECO:0007669"/>
    <property type="project" value="TreeGrafter"/>
</dbReference>
<dbReference type="Pfam" id="PF14727">
    <property type="entry name" value="PHTB1_N"/>
    <property type="match status" value="1"/>
</dbReference>